<name>A0ABR1M2F8_9PEZI</name>
<accession>A0ABR1M2F8</accession>
<comment type="caution">
    <text evidence="1">The sequence shown here is derived from an EMBL/GenBank/DDBJ whole genome shotgun (WGS) entry which is preliminary data.</text>
</comment>
<evidence type="ECO:0000313" key="1">
    <source>
        <dbReference type="EMBL" id="KAK7541037.1"/>
    </source>
</evidence>
<protein>
    <submittedName>
        <fullName evidence="1">Uncharacterized protein</fullName>
    </submittedName>
</protein>
<dbReference type="GeneID" id="92027812"/>
<organism evidence="1 2">
    <name type="scientific">Phyllosticta citribraziliensis</name>
    <dbReference type="NCBI Taxonomy" id="989973"/>
    <lineage>
        <taxon>Eukaryota</taxon>
        <taxon>Fungi</taxon>
        <taxon>Dikarya</taxon>
        <taxon>Ascomycota</taxon>
        <taxon>Pezizomycotina</taxon>
        <taxon>Dothideomycetes</taxon>
        <taxon>Dothideomycetes incertae sedis</taxon>
        <taxon>Botryosphaeriales</taxon>
        <taxon>Phyllostictaceae</taxon>
        <taxon>Phyllosticta</taxon>
    </lineage>
</organism>
<sequence length="224" mass="24422">MFLLFGRPRTTFVAFDTPPSAGKNLYVADPSHAEHGSPRSVKLELARQSANERKWDCAPRDMSVVPFCPTSNMAGRKSRIAGQSMGEREGDCAPRDMSVVPICQLPTWRSKNLELPANQQTSAKGTVRRGRAKGERLFPIGQLPTWRSKISNCGPIGRRAQRGLCAKGPGEGGVGGAAVPPARKRRRLVDQLLPPVAERSRKIARLGSSLPLVIFFPCTGLKVR</sequence>
<proteinExistence type="predicted"/>
<keyword evidence="2" id="KW-1185">Reference proteome</keyword>
<dbReference type="Proteomes" id="UP001360953">
    <property type="component" value="Unassembled WGS sequence"/>
</dbReference>
<reference evidence="1 2" key="1">
    <citation type="submission" date="2024-04" db="EMBL/GenBank/DDBJ databases">
        <title>Phyllosticta paracitricarpa is synonymous to the EU quarantine fungus P. citricarpa based on phylogenomic analyses.</title>
        <authorList>
            <consortium name="Lawrence Berkeley National Laboratory"/>
            <person name="Van ingen-buijs V.A."/>
            <person name="Van westerhoven A.C."/>
            <person name="Haridas S."/>
            <person name="Skiadas P."/>
            <person name="Martin F."/>
            <person name="Groenewald J.Z."/>
            <person name="Crous P.W."/>
            <person name="Seidl M.F."/>
        </authorList>
    </citation>
    <scope>NUCLEOTIDE SEQUENCE [LARGE SCALE GENOMIC DNA]</scope>
    <source>
        <strain evidence="1 2">CPC 17464</strain>
    </source>
</reference>
<evidence type="ECO:0000313" key="2">
    <source>
        <dbReference type="Proteomes" id="UP001360953"/>
    </source>
</evidence>
<dbReference type="EMBL" id="JBBPEH010000003">
    <property type="protein sequence ID" value="KAK7541037.1"/>
    <property type="molecule type" value="Genomic_DNA"/>
</dbReference>
<gene>
    <name evidence="1" type="ORF">J3D65DRAFT_263698</name>
</gene>
<dbReference type="RefSeq" id="XP_066657968.1">
    <property type="nucleotide sequence ID" value="XM_066794906.1"/>
</dbReference>